<evidence type="ECO:0000313" key="1">
    <source>
        <dbReference type="EMBL" id="CQR74706.1"/>
    </source>
</evidence>
<dbReference type="Proteomes" id="UP000049855">
    <property type="component" value="Unassembled WGS sequence"/>
</dbReference>
<accession>A0A0U1L4U7</accession>
<dbReference type="EMBL" id="CTRP01000014">
    <property type="protein sequence ID" value="CQR74706.1"/>
    <property type="molecule type" value="Genomic_DNA"/>
</dbReference>
<reference evidence="2" key="1">
    <citation type="submission" date="2015-03" db="EMBL/GenBank/DDBJ databases">
        <authorList>
            <person name="Nijsse Bart"/>
        </authorList>
    </citation>
    <scope>NUCLEOTIDE SEQUENCE [LARGE SCALE GENOMIC DNA]</scope>
</reference>
<evidence type="ECO:0000313" key="2">
    <source>
        <dbReference type="Proteomes" id="UP000049855"/>
    </source>
</evidence>
<dbReference type="AlphaFoldDB" id="A0A0U1L4U7"/>
<sequence length="87" mass="8985">MNDRAVIGRIVERLHCQDAINIGNVVITKATAASPTGSNDVFAGLGGGISTTAGQNNAGYVVARYQAVNTEGGRSEIQALPVGFRLI</sequence>
<organism evidence="1 2">
    <name type="scientific">Sporomusa ovata</name>
    <dbReference type="NCBI Taxonomy" id="2378"/>
    <lineage>
        <taxon>Bacteria</taxon>
        <taxon>Bacillati</taxon>
        <taxon>Bacillota</taxon>
        <taxon>Negativicutes</taxon>
        <taxon>Selenomonadales</taxon>
        <taxon>Sporomusaceae</taxon>
        <taxon>Sporomusa</taxon>
    </lineage>
</organism>
<protein>
    <submittedName>
        <fullName evidence="1">Uncharacterized protein</fullName>
    </submittedName>
</protein>
<keyword evidence="2" id="KW-1185">Reference proteome</keyword>
<proteinExistence type="predicted"/>
<gene>
    <name evidence="1" type="ORF">SpAn4DRAFT_1168</name>
</gene>
<name>A0A0U1L4U7_9FIRM</name>